<organism evidence="3 4">
    <name type="scientific">Alcanivorax profundi</name>
    <dbReference type="NCBI Taxonomy" id="2338368"/>
    <lineage>
        <taxon>Bacteria</taxon>
        <taxon>Pseudomonadati</taxon>
        <taxon>Pseudomonadota</taxon>
        <taxon>Gammaproteobacteria</taxon>
        <taxon>Oceanospirillales</taxon>
        <taxon>Alcanivoracaceae</taxon>
        <taxon>Alcanivorax</taxon>
    </lineage>
</organism>
<comment type="caution">
    <text evidence="3">The sequence shown here is derived from an EMBL/GenBank/DDBJ whole genome shotgun (WGS) entry which is preliminary data.</text>
</comment>
<protein>
    <submittedName>
        <fullName evidence="3">Uncharacterized protein</fullName>
    </submittedName>
</protein>
<dbReference type="AlphaFoldDB" id="A0A418Y2W3"/>
<dbReference type="SUPFAM" id="SSF48452">
    <property type="entry name" value="TPR-like"/>
    <property type="match status" value="1"/>
</dbReference>
<sequence>MIPRFLRPCLLAVCVAAGASSSHAAKVEFFDDIDMGPIPLGVEEHRYLAFGEVMFDFYRHANFDAINKLLVNQHQELFNEDTDYAELLLGDLYVTYGLPGNAEIIFNRLLKKDILSRTRAQTWLHKAALHYREGNLDEAAMILDGDNIKGLEAADEARRRLMLANILMAEQDFIGAMDYLNTVPVDTDEGRYATYNMGVAMIRAGHGDDGLKLLKSLLNAGGNSDQALALRDRAALAAGLTEIRNGNLESARSDLRKVRSDGPFSEDALLALGLANYRAGDIKKALPLWLEAVRRNSNHPSVQEALMLAPRAYEELGGMPQALAGYQYAASQYRESMKDIQRAINRIQESGWAENLLPEDVNEMGFLPANSDDMAAGGELSYLYKLFSSNAFSQRFEHYRQIHQIKNMVEHWQRSLPAMQESYAIQQSSLNKYLPHVRQSVSEQIRRQERLSVATDQLASDIPNYVDMSEPQHVATPEQAIMWSKVDGLARQFGTISGSSHQNALRLRRVRGLLLWDIAHQSVEQREKQIQDAATLQDQNQVLAERVAAVKQQIRDATLRTRDDLGARLASQNQRIERIRVETIKTLEALEKSMQNDALKLLQSNQKKLADQLAEAHLSIARIQDTSVSGDKNQRTSS</sequence>
<name>A0A418Y2W3_9GAMM</name>
<feature type="coiled-coil region" evidence="1">
    <location>
        <begin position="533"/>
        <end position="582"/>
    </location>
</feature>
<keyword evidence="1" id="KW-0175">Coiled coil</keyword>
<proteinExistence type="predicted"/>
<dbReference type="RefSeq" id="WP_022984308.1">
    <property type="nucleotide sequence ID" value="NZ_QYYA01000001.1"/>
</dbReference>
<feature type="signal peptide" evidence="2">
    <location>
        <begin position="1"/>
        <end position="24"/>
    </location>
</feature>
<dbReference type="EMBL" id="QYYA01000001">
    <property type="protein sequence ID" value="RJG19877.1"/>
    <property type="molecule type" value="Genomic_DNA"/>
</dbReference>
<gene>
    <name evidence="3" type="ORF">D4A39_03275</name>
</gene>
<accession>A0A418Y2W3</accession>
<feature type="chain" id="PRO_5019102915" evidence="2">
    <location>
        <begin position="25"/>
        <end position="638"/>
    </location>
</feature>
<dbReference type="InterPro" id="IPR011990">
    <property type="entry name" value="TPR-like_helical_dom_sf"/>
</dbReference>
<evidence type="ECO:0000313" key="4">
    <source>
        <dbReference type="Proteomes" id="UP000283734"/>
    </source>
</evidence>
<evidence type="ECO:0000256" key="2">
    <source>
        <dbReference type="SAM" id="SignalP"/>
    </source>
</evidence>
<dbReference type="Gene3D" id="1.25.40.10">
    <property type="entry name" value="Tetratricopeptide repeat domain"/>
    <property type="match status" value="2"/>
</dbReference>
<dbReference type="Proteomes" id="UP000283734">
    <property type="component" value="Unassembled WGS sequence"/>
</dbReference>
<reference evidence="3 4" key="1">
    <citation type="submission" date="2018-09" db="EMBL/GenBank/DDBJ databases">
        <title>Alcanivorax profundi sp. nov., isolated from 1000 m-depth seawater of the Mariana Trench.</title>
        <authorList>
            <person name="Liu J."/>
        </authorList>
    </citation>
    <scope>NUCLEOTIDE SEQUENCE [LARGE SCALE GENOMIC DNA]</scope>
    <source>
        <strain evidence="3 4">MTEO17</strain>
    </source>
</reference>
<keyword evidence="4" id="KW-1185">Reference proteome</keyword>
<evidence type="ECO:0000256" key="1">
    <source>
        <dbReference type="SAM" id="Coils"/>
    </source>
</evidence>
<keyword evidence="2" id="KW-0732">Signal</keyword>
<evidence type="ECO:0000313" key="3">
    <source>
        <dbReference type="EMBL" id="RJG19877.1"/>
    </source>
</evidence>
<dbReference type="OrthoDB" id="6072288at2"/>
<dbReference type="Pfam" id="PF13432">
    <property type="entry name" value="TPR_16"/>
    <property type="match status" value="1"/>
</dbReference>